<evidence type="ECO:0000313" key="2">
    <source>
        <dbReference type="EMBL" id="KAG7357163.1"/>
    </source>
</evidence>
<reference evidence="2" key="2">
    <citation type="submission" date="2021-04" db="EMBL/GenBank/DDBJ databases">
        <authorList>
            <person name="Podell S."/>
        </authorList>
    </citation>
    <scope>NUCLEOTIDE SEQUENCE</scope>
    <source>
        <strain evidence="2">Hildebrandi</strain>
    </source>
</reference>
<evidence type="ECO:0000256" key="1">
    <source>
        <dbReference type="SAM" id="MobiDB-lite"/>
    </source>
</evidence>
<dbReference type="AlphaFoldDB" id="A0A9K3PRZ7"/>
<gene>
    <name evidence="2" type="ORF">IV203_001851</name>
</gene>
<comment type="caution">
    <text evidence="2">The sequence shown here is derived from an EMBL/GenBank/DDBJ whole genome shotgun (WGS) entry which is preliminary data.</text>
</comment>
<reference evidence="2" key="1">
    <citation type="journal article" date="2021" name="Sci. Rep.">
        <title>Diploid genomic architecture of Nitzschia inconspicua, an elite biomass production diatom.</title>
        <authorList>
            <person name="Oliver A."/>
            <person name="Podell S."/>
            <person name="Pinowska A."/>
            <person name="Traller J.C."/>
            <person name="Smith S.R."/>
            <person name="McClure R."/>
            <person name="Beliaev A."/>
            <person name="Bohutskyi P."/>
            <person name="Hill E.A."/>
            <person name="Rabines A."/>
            <person name="Zheng H."/>
            <person name="Allen L.Z."/>
            <person name="Kuo A."/>
            <person name="Grigoriev I.V."/>
            <person name="Allen A.E."/>
            <person name="Hazlebeck D."/>
            <person name="Allen E.E."/>
        </authorList>
    </citation>
    <scope>NUCLEOTIDE SEQUENCE</scope>
    <source>
        <strain evidence="2">Hildebrandi</strain>
    </source>
</reference>
<feature type="region of interest" description="Disordered" evidence="1">
    <location>
        <begin position="105"/>
        <end position="126"/>
    </location>
</feature>
<evidence type="ECO:0000313" key="3">
    <source>
        <dbReference type="Proteomes" id="UP000693970"/>
    </source>
</evidence>
<sequence length="144" mass="16335">MSWETSNREASQYLNVEMSEKQQNLINPSYKHILIGFLCYDFTGGAKQKIAHRRINMVESNVNSNAQCLNDPKRRSTVREMDQLIASVAQVTADQEREKIERKEVTAAKAKERKKQAEEAAAETKKRDELKPALEAIIAKIVSG</sequence>
<keyword evidence="3" id="KW-1185">Reference proteome</keyword>
<protein>
    <submittedName>
        <fullName evidence="2">Uncharacterized protein</fullName>
    </submittedName>
</protein>
<accession>A0A9K3PRZ7</accession>
<name>A0A9K3PRZ7_9STRA</name>
<organism evidence="2 3">
    <name type="scientific">Nitzschia inconspicua</name>
    <dbReference type="NCBI Taxonomy" id="303405"/>
    <lineage>
        <taxon>Eukaryota</taxon>
        <taxon>Sar</taxon>
        <taxon>Stramenopiles</taxon>
        <taxon>Ochrophyta</taxon>
        <taxon>Bacillariophyta</taxon>
        <taxon>Bacillariophyceae</taxon>
        <taxon>Bacillariophycidae</taxon>
        <taxon>Bacillariales</taxon>
        <taxon>Bacillariaceae</taxon>
        <taxon>Nitzschia</taxon>
    </lineage>
</organism>
<proteinExistence type="predicted"/>
<dbReference type="EMBL" id="JAGRRH010000015">
    <property type="protein sequence ID" value="KAG7357163.1"/>
    <property type="molecule type" value="Genomic_DNA"/>
</dbReference>
<dbReference type="OrthoDB" id="56524at2759"/>
<dbReference type="Proteomes" id="UP000693970">
    <property type="component" value="Unassembled WGS sequence"/>
</dbReference>